<keyword evidence="3" id="KW-1185">Reference proteome</keyword>
<dbReference type="Pfam" id="PF10824">
    <property type="entry name" value="T7SS_ESX_EspC"/>
    <property type="match status" value="1"/>
</dbReference>
<evidence type="ECO:0008006" key="4">
    <source>
        <dbReference type="Google" id="ProtNLM"/>
    </source>
</evidence>
<protein>
    <recommendedName>
        <fullName evidence="4">Excreted virulence factor EspC, type VII ESX diderm</fullName>
    </recommendedName>
</protein>
<evidence type="ECO:0000256" key="1">
    <source>
        <dbReference type="SAM" id="Coils"/>
    </source>
</evidence>
<dbReference type="Proteomes" id="UP000612282">
    <property type="component" value="Unassembled WGS sequence"/>
</dbReference>
<name>A0ABQ3X8U6_9ACTN</name>
<dbReference type="RefSeq" id="WP_203796247.1">
    <property type="nucleotide sequence ID" value="NZ_BAAAQE010000029.1"/>
</dbReference>
<sequence length="103" mass="11231">MTVADSFTVDPAQLRAHAARLATIRDRFAAVHAASASIGRNDAAYGLLCGWMSEILDARREAQAEIHAYLEENLSLAEESLIRTAQDYADSDAAAADRVRRAR</sequence>
<organism evidence="2 3">
    <name type="scientific">Actinoplanes couchii</name>
    <dbReference type="NCBI Taxonomy" id="403638"/>
    <lineage>
        <taxon>Bacteria</taxon>
        <taxon>Bacillati</taxon>
        <taxon>Actinomycetota</taxon>
        <taxon>Actinomycetes</taxon>
        <taxon>Micromonosporales</taxon>
        <taxon>Micromonosporaceae</taxon>
        <taxon>Actinoplanes</taxon>
    </lineage>
</organism>
<proteinExistence type="predicted"/>
<evidence type="ECO:0000313" key="3">
    <source>
        <dbReference type="Proteomes" id="UP000612282"/>
    </source>
</evidence>
<accession>A0ABQ3X8U6</accession>
<dbReference type="InterPro" id="IPR022536">
    <property type="entry name" value="EspC"/>
</dbReference>
<comment type="caution">
    <text evidence="2">The sequence shown here is derived from an EMBL/GenBank/DDBJ whole genome shotgun (WGS) entry which is preliminary data.</text>
</comment>
<keyword evidence="1" id="KW-0175">Coiled coil</keyword>
<feature type="coiled-coil region" evidence="1">
    <location>
        <begin position="52"/>
        <end position="79"/>
    </location>
</feature>
<reference evidence="2 3" key="1">
    <citation type="submission" date="2021-01" db="EMBL/GenBank/DDBJ databases">
        <title>Whole genome shotgun sequence of Actinoplanes couchii NBRC 106145.</title>
        <authorList>
            <person name="Komaki H."/>
            <person name="Tamura T."/>
        </authorList>
    </citation>
    <scope>NUCLEOTIDE SEQUENCE [LARGE SCALE GENOMIC DNA]</scope>
    <source>
        <strain evidence="2 3">NBRC 106145</strain>
    </source>
</reference>
<evidence type="ECO:0000313" key="2">
    <source>
        <dbReference type="EMBL" id="GID54938.1"/>
    </source>
</evidence>
<gene>
    <name evidence="2" type="ORF">Aco03nite_033420</name>
</gene>
<dbReference type="EMBL" id="BOMG01000044">
    <property type="protein sequence ID" value="GID54938.1"/>
    <property type="molecule type" value="Genomic_DNA"/>
</dbReference>